<dbReference type="EC" id="3.1.26.5" evidence="2"/>
<name>A0A6J4STE9_9ACTN</name>
<dbReference type="EMBL" id="CADCVU010000125">
    <property type="protein sequence ID" value="CAA9504709.1"/>
    <property type="molecule type" value="Genomic_DNA"/>
</dbReference>
<reference evidence="2" key="1">
    <citation type="submission" date="2020-02" db="EMBL/GenBank/DDBJ databases">
        <authorList>
            <person name="Meier V. D."/>
        </authorList>
    </citation>
    <scope>NUCLEOTIDE SEQUENCE</scope>
    <source>
        <strain evidence="2">AVDCRST_MAG45</strain>
    </source>
</reference>
<organism evidence="2">
    <name type="scientific">uncultured Solirubrobacterales bacterium</name>
    <dbReference type="NCBI Taxonomy" id="768556"/>
    <lineage>
        <taxon>Bacteria</taxon>
        <taxon>Bacillati</taxon>
        <taxon>Actinomycetota</taxon>
        <taxon>Thermoleophilia</taxon>
        <taxon>Solirubrobacterales</taxon>
        <taxon>environmental samples</taxon>
    </lineage>
</organism>
<feature type="compositionally biased region" description="Basic residues" evidence="1">
    <location>
        <begin position="92"/>
        <end position="110"/>
    </location>
</feature>
<dbReference type="AlphaFoldDB" id="A0A6J4STE9"/>
<evidence type="ECO:0000256" key="1">
    <source>
        <dbReference type="SAM" id="MobiDB-lite"/>
    </source>
</evidence>
<protein>
    <submittedName>
        <fullName evidence="2">Ribonuclease P protein component</fullName>
        <ecNumber evidence="2">3.1.26.5</ecNumber>
    </submittedName>
</protein>
<sequence length="130" mass="13219">GRHGPASRRPASEALAQRRLRPGVQGGALVRYAPPGPSRLSEAGGRDPGQRGAAAARGICRAPRGRRGGAQSRQAHAPRGLSGGGALASSRSRLRARGSLRGRGARSVRRRAGVRAIAAGARGQGRAVAV</sequence>
<feature type="non-terminal residue" evidence="2">
    <location>
        <position position="1"/>
    </location>
</feature>
<feature type="region of interest" description="Disordered" evidence="1">
    <location>
        <begin position="1"/>
        <end position="110"/>
    </location>
</feature>
<feature type="non-terminal residue" evidence="2">
    <location>
        <position position="130"/>
    </location>
</feature>
<dbReference type="GO" id="GO:0004526">
    <property type="term" value="F:ribonuclease P activity"/>
    <property type="evidence" value="ECO:0007669"/>
    <property type="project" value="UniProtKB-EC"/>
</dbReference>
<accession>A0A6J4STE9</accession>
<keyword evidence="2" id="KW-0378">Hydrolase</keyword>
<evidence type="ECO:0000313" key="2">
    <source>
        <dbReference type="EMBL" id="CAA9504709.1"/>
    </source>
</evidence>
<proteinExistence type="predicted"/>
<gene>
    <name evidence="2" type="ORF">AVDCRST_MAG45-1530</name>
</gene>
<feature type="compositionally biased region" description="Low complexity" evidence="1">
    <location>
        <begin position="50"/>
        <end position="62"/>
    </location>
</feature>